<dbReference type="PANTHER" id="PTHR10250">
    <property type="entry name" value="MICROSOMAL GLUTATHIONE S-TRANSFERASE"/>
    <property type="match status" value="1"/>
</dbReference>
<proteinExistence type="predicted"/>
<evidence type="ECO:0000256" key="3">
    <source>
        <dbReference type="ARBA" id="ARBA00022989"/>
    </source>
</evidence>
<dbReference type="Gene3D" id="1.20.120.550">
    <property type="entry name" value="Membrane associated eicosanoid/glutathione metabolism-like domain"/>
    <property type="match status" value="1"/>
</dbReference>
<evidence type="ECO:0000256" key="2">
    <source>
        <dbReference type="ARBA" id="ARBA00022692"/>
    </source>
</evidence>
<dbReference type="GO" id="GO:0016020">
    <property type="term" value="C:membrane"/>
    <property type="evidence" value="ECO:0007669"/>
    <property type="project" value="UniProtKB-SubCell"/>
</dbReference>
<dbReference type="AlphaFoldDB" id="A0A4S8MW99"/>
<dbReference type="PANTHER" id="PTHR10250:SF26">
    <property type="entry name" value="GLUTATHIONE S-TRANSFERASE 3, MITOCHONDRIAL"/>
    <property type="match status" value="1"/>
</dbReference>
<evidence type="ECO:0000313" key="6">
    <source>
        <dbReference type="EMBL" id="THV07610.1"/>
    </source>
</evidence>
<dbReference type="Pfam" id="PF01124">
    <property type="entry name" value="MAPEG"/>
    <property type="match status" value="1"/>
</dbReference>
<dbReference type="InterPro" id="IPR023352">
    <property type="entry name" value="MAPEG-like_dom_sf"/>
</dbReference>
<evidence type="ECO:0000313" key="7">
    <source>
        <dbReference type="Proteomes" id="UP000297245"/>
    </source>
</evidence>
<dbReference type="GO" id="GO:0005635">
    <property type="term" value="C:nuclear envelope"/>
    <property type="evidence" value="ECO:0007669"/>
    <property type="project" value="TreeGrafter"/>
</dbReference>
<dbReference type="GO" id="GO:0004602">
    <property type="term" value="F:glutathione peroxidase activity"/>
    <property type="evidence" value="ECO:0007669"/>
    <property type="project" value="TreeGrafter"/>
</dbReference>
<dbReference type="GO" id="GO:0005783">
    <property type="term" value="C:endoplasmic reticulum"/>
    <property type="evidence" value="ECO:0007669"/>
    <property type="project" value="TreeGrafter"/>
</dbReference>
<name>A0A4S8MW99_DENBC</name>
<evidence type="ECO:0000256" key="1">
    <source>
        <dbReference type="ARBA" id="ARBA00004141"/>
    </source>
</evidence>
<dbReference type="Proteomes" id="UP000297245">
    <property type="component" value="Unassembled WGS sequence"/>
</dbReference>
<dbReference type="EMBL" id="ML179037">
    <property type="protein sequence ID" value="THV07610.1"/>
    <property type="molecule type" value="Genomic_DNA"/>
</dbReference>
<evidence type="ECO:0000256" key="4">
    <source>
        <dbReference type="ARBA" id="ARBA00023136"/>
    </source>
</evidence>
<dbReference type="InterPro" id="IPR001129">
    <property type="entry name" value="Membr-assoc_MAPEG"/>
</dbReference>
<keyword evidence="4 5" id="KW-0472">Membrane</keyword>
<reference evidence="6 7" key="1">
    <citation type="journal article" date="2019" name="Nat. Ecol. Evol.">
        <title>Megaphylogeny resolves global patterns of mushroom evolution.</title>
        <authorList>
            <person name="Varga T."/>
            <person name="Krizsan K."/>
            <person name="Foldi C."/>
            <person name="Dima B."/>
            <person name="Sanchez-Garcia M."/>
            <person name="Sanchez-Ramirez S."/>
            <person name="Szollosi G.J."/>
            <person name="Szarkandi J.G."/>
            <person name="Papp V."/>
            <person name="Albert L."/>
            <person name="Andreopoulos W."/>
            <person name="Angelini C."/>
            <person name="Antonin V."/>
            <person name="Barry K.W."/>
            <person name="Bougher N.L."/>
            <person name="Buchanan P."/>
            <person name="Buyck B."/>
            <person name="Bense V."/>
            <person name="Catcheside P."/>
            <person name="Chovatia M."/>
            <person name="Cooper J."/>
            <person name="Damon W."/>
            <person name="Desjardin D."/>
            <person name="Finy P."/>
            <person name="Geml J."/>
            <person name="Haridas S."/>
            <person name="Hughes K."/>
            <person name="Justo A."/>
            <person name="Karasinski D."/>
            <person name="Kautmanova I."/>
            <person name="Kiss B."/>
            <person name="Kocsube S."/>
            <person name="Kotiranta H."/>
            <person name="LaButti K.M."/>
            <person name="Lechner B.E."/>
            <person name="Liimatainen K."/>
            <person name="Lipzen A."/>
            <person name="Lukacs Z."/>
            <person name="Mihaltcheva S."/>
            <person name="Morgado L.N."/>
            <person name="Niskanen T."/>
            <person name="Noordeloos M.E."/>
            <person name="Ohm R.A."/>
            <person name="Ortiz-Santana B."/>
            <person name="Ovrebo C."/>
            <person name="Racz N."/>
            <person name="Riley R."/>
            <person name="Savchenko A."/>
            <person name="Shiryaev A."/>
            <person name="Soop K."/>
            <person name="Spirin V."/>
            <person name="Szebenyi C."/>
            <person name="Tomsovsky M."/>
            <person name="Tulloss R.E."/>
            <person name="Uehling J."/>
            <person name="Grigoriev I.V."/>
            <person name="Vagvolgyi C."/>
            <person name="Papp T."/>
            <person name="Martin F.M."/>
            <person name="Miettinen O."/>
            <person name="Hibbett D.S."/>
            <person name="Nagy L.G."/>
        </authorList>
    </citation>
    <scope>NUCLEOTIDE SEQUENCE [LARGE SCALE GENOMIC DNA]</scope>
    <source>
        <strain evidence="6 7">CBS 962.96</strain>
    </source>
</reference>
<feature type="transmembrane region" description="Helical" evidence="5">
    <location>
        <begin position="6"/>
        <end position="27"/>
    </location>
</feature>
<comment type="subcellular location">
    <subcellularLocation>
        <location evidence="1">Membrane</location>
        <topology evidence="1">Multi-pass membrane protein</topology>
    </subcellularLocation>
</comment>
<protein>
    <submittedName>
        <fullName evidence="6">Membrane-associated proteins in eicosanoid and glutathione metabolism</fullName>
    </submittedName>
</protein>
<evidence type="ECO:0000256" key="5">
    <source>
        <dbReference type="SAM" id="Phobius"/>
    </source>
</evidence>
<accession>A0A4S8MW99</accession>
<dbReference type="InterPro" id="IPR050997">
    <property type="entry name" value="MAPEG"/>
</dbReference>
<dbReference type="GO" id="GO:0004364">
    <property type="term" value="F:glutathione transferase activity"/>
    <property type="evidence" value="ECO:0007669"/>
    <property type="project" value="TreeGrafter"/>
</dbReference>
<keyword evidence="3 5" id="KW-1133">Transmembrane helix</keyword>
<organism evidence="6 7">
    <name type="scientific">Dendrothele bispora (strain CBS 962.96)</name>
    <dbReference type="NCBI Taxonomy" id="1314807"/>
    <lineage>
        <taxon>Eukaryota</taxon>
        <taxon>Fungi</taxon>
        <taxon>Dikarya</taxon>
        <taxon>Basidiomycota</taxon>
        <taxon>Agaricomycotina</taxon>
        <taxon>Agaricomycetes</taxon>
        <taxon>Agaricomycetidae</taxon>
        <taxon>Agaricales</taxon>
        <taxon>Agaricales incertae sedis</taxon>
        <taxon>Dendrothele</taxon>
    </lineage>
</organism>
<dbReference type="SUPFAM" id="SSF161084">
    <property type="entry name" value="MAPEG domain-like"/>
    <property type="match status" value="1"/>
</dbReference>
<gene>
    <name evidence="6" type="ORF">K435DRAFT_772480</name>
</gene>
<keyword evidence="7" id="KW-1185">Reference proteome</keyword>
<feature type="transmembrane region" description="Helical" evidence="5">
    <location>
        <begin position="124"/>
        <end position="147"/>
    </location>
</feature>
<keyword evidence="2 5" id="KW-0812">Transmembrane</keyword>
<dbReference type="OrthoDB" id="410651at2759"/>
<sequence>MSSTLVVPQGISYVAGALLSTSFLLVWQGLTVNRTRKAAGIPYPQLYAEKSEAAASPAAMKFNCAQRAHQNTLENIPTIYLTSLLTSLKYPKIAAVAVGIWTVSRIAYSRGYLTGNPDKRINPIGLSGSLVTVGLIGSSAFAVYQLIVEGI</sequence>